<dbReference type="Gene3D" id="2.60.120.230">
    <property type="match status" value="1"/>
</dbReference>
<evidence type="ECO:0000313" key="9">
    <source>
        <dbReference type="EMBL" id="EAW33049.1"/>
    </source>
</evidence>
<evidence type="ECO:0000259" key="8">
    <source>
        <dbReference type="PROSITE" id="PS51352"/>
    </source>
</evidence>
<gene>
    <name evidence="9" type="ORF">GP2143_17376</name>
</gene>
<feature type="domain" description="Cytochrome c" evidence="7">
    <location>
        <begin position="178"/>
        <end position="264"/>
    </location>
</feature>
<feature type="domain" description="EF-hand" evidence="6">
    <location>
        <begin position="592"/>
        <end position="627"/>
    </location>
</feature>
<keyword evidence="2 5" id="KW-0479">Metal-binding</keyword>
<dbReference type="GO" id="GO:0020037">
    <property type="term" value="F:heme binding"/>
    <property type="evidence" value="ECO:0007669"/>
    <property type="project" value="InterPro"/>
</dbReference>
<evidence type="ECO:0000259" key="7">
    <source>
        <dbReference type="PROSITE" id="PS51007"/>
    </source>
</evidence>
<organism evidence="9 10">
    <name type="scientific">marine gamma proteobacterium HTCC2143</name>
    <dbReference type="NCBI Taxonomy" id="247633"/>
    <lineage>
        <taxon>Bacteria</taxon>
        <taxon>Pseudomonadati</taxon>
        <taxon>Pseudomonadota</taxon>
        <taxon>Gammaproteobacteria</taxon>
        <taxon>Cellvibrionales</taxon>
        <taxon>Spongiibacteraceae</taxon>
        <taxon>BD1-7 clade</taxon>
    </lineage>
</organism>
<dbReference type="InterPro" id="IPR000866">
    <property type="entry name" value="AhpC/TSA"/>
</dbReference>
<evidence type="ECO:0000256" key="5">
    <source>
        <dbReference type="PROSITE-ProRule" id="PRU00433"/>
    </source>
</evidence>
<dbReference type="Pfam" id="PF00578">
    <property type="entry name" value="AhpC-TSA"/>
    <property type="match status" value="1"/>
</dbReference>
<dbReference type="InterPro" id="IPR047262">
    <property type="entry name" value="PRX-like1"/>
</dbReference>
<dbReference type="GO" id="GO:0016209">
    <property type="term" value="F:antioxidant activity"/>
    <property type="evidence" value="ECO:0007669"/>
    <property type="project" value="InterPro"/>
</dbReference>
<dbReference type="STRING" id="247633.GP2143_17376"/>
<evidence type="ECO:0000313" key="10">
    <source>
        <dbReference type="Proteomes" id="UP000004931"/>
    </source>
</evidence>
<keyword evidence="1 5" id="KW-0349">Heme</keyword>
<dbReference type="InterPro" id="IPR008977">
    <property type="entry name" value="PHM/PNGase_F_dom_sf"/>
</dbReference>
<dbReference type="InterPro" id="IPR018247">
    <property type="entry name" value="EF_Hand_1_Ca_BS"/>
</dbReference>
<dbReference type="GO" id="GO:0009055">
    <property type="term" value="F:electron transfer activity"/>
    <property type="evidence" value="ECO:0007669"/>
    <property type="project" value="InterPro"/>
</dbReference>
<dbReference type="GO" id="GO:0016715">
    <property type="term" value="F:oxidoreductase activity, acting on paired donors, with incorporation or reduction of molecular oxygen, reduced ascorbate as one donor, and incorporation of one atom of oxygen"/>
    <property type="evidence" value="ECO:0007669"/>
    <property type="project" value="InterPro"/>
</dbReference>
<dbReference type="EMBL" id="AAVT01000001">
    <property type="protein sequence ID" value="EAW33049.1"/>
    <property type="molecule type" value="Genomic_DNA"/>
</dbReference>
<dbReference type="eggNOG" id="COG1225">
    <property type="taxonomic scope" value="Bacteria"/>
</dbReference>
<dbReference type="InterPro" id="IPR011992">
    <property type="entry name" value="EF-hand-dom_pair"/>
</dbReference>
<dbReference type="PROSITE" id="PS00018">
    <property type="entry name" value="EF_HAND_1"/>
    <property type="match status" value="1"/>
</dbReference>
<keyword evidence="10" id="KW-1185">Reference proteome</keyword>
<reference evidence="9 10" key="1">
    <citation type="journal article" date="2010" name="J. Bacteriol.">
        <title>Genome sequence of the oligotrophic marine Gammaproteobacterium HTCC2143, isolated from the Oregon Coast.</title>
        <authorList>
            <person name="Oh H.M."/>
            <person name="Kang I."/>
            <person name="Ferriera S."/>
            <person name="Giovannoni S.J."/>
            <person name="Cho J.C."/>
        </authorList>
    </citation>
    <scope>NUCLEOTIDE SEQUENCE [LARGE SCALE GENOMIC DNA]</scope>
    <source>
        <strain evidence="9 10">HTCC2143</strain>
    </source>
</reference>
<evidence type="ECO:0000259" key="6">
    <source>
        <dbReference type="PROSITE" id="PS50222"/>
    </source>
</evidence>
<sequence length="627" mass="69560">MRVDDFELLDHKGAAHRLYYYDDAPAIVLMVQGNGCPIVRNVMPGLRAVRDAYADKGVKFLLLNSNLQDNRTSINAEAEAFGYDIPVLVDSNQLVGEALKVSRTAEVFVIDPKSKKVVYHGPVDDRVTYEVQKEKADNNYLANALDAVLAGESVAIADVDSPGCIINFPENNKRDQHADISYHDTIVPLLEQNCVGCHQVGGIGPWAMSSYEMVKGFSPMIREVIRTDRMPPWHADPEIGHFLRDKSLSANEIKTLVHWIEAGSPRGEGPDPLAEPREPLKEWPLGKPDLIVKLPAFTVPATGVVDYQYPVIDNPLTEPKWLKASTVKVGAREAVHHVLSGMMKEKPANGRGGQRDWGSSIGGYAVGAESNIARQDHGTYLPVGGAIGFQLHYTTFGKEAVDQTEIGLYFYKDDELPELMTRRSVVIDVSIEIPANTAGHEETSYLEFPQDAILLGAFPHAHYRGQSSTLTIRYPDGKEELLLSLPRYDFNWQRDYEFTEPVEVPAGSKLIAVNAYDNSSQNPANPDPSGVITWGEQSHEEMLFTAISYRWKGETRVNQTPQYSKQLSDTRMFGMLDDNVNDLLEKSELKGRVGNMIAASFDRLDRDSDGALSHDEFAAVAAMMAQR</sequence>
<protein>
    <recommendedName>
        <fullName evidence="11">EF-hand domain-containing protein</fullName>
    </recommendedName>
</protein>
<keyword evidence="4" id="KW-1015">Disulfide bond</keyword>
<evidence type="ECO:0000256" key="1">
    <source>
        <dbReference type="ARBA" id="ARBA00022617"/>
    </source>
</evidence>
<dbReference type="SUPFAM" id="SSF47473">
    <property type="entry name" value="EF-hand"/>
    <property type="match status" value="1"/>
</dbReference>
<comment type="caution">
    <text evidence="9">The sequence shown here is derived from an EMBL/GenBank/DDBJ whole genome shotgun (WGS) entry which is preliminary data.</text>
</comment>
<proteinExistence type="predicted"/>
<feature type="domain" description="Thioredoxin" evidence="8">
    <location>
        <begin position="1"/>
        <end position="150"/>
    </location>
</feature>
<dbReference type="PANTHER" id="PTHR43640:SF1">
    <property type="entry name" value="THIOREDOXIN-DEPENDENT PEROXIREDOXIN"/>
    <property type="match status" value="1"/>
</dbReference>
<dbReference type="PROSITE" id="PS51007">
    <property type="entry name" value="CYTC"/>
    <property type="match status" value="1"/>
</dbReference>
<dbReference type="Gene3D" id="3.40.30.10">
    <property type="entry name" value="Glutaredoxin"/>
    <property type="match status" value="1"/>
</dbReference>
<dbReference type="AlphaFoldDB" id="A0YA95"/>
<dbReference type="InterPro" id="IPR014784">
    <property type="entry name" value="Cu2_ascorb_mOase-like_C"/>
</dbReference>
<evidence type="ECO:0000256" key="4">
    <source>
        <dbReference type="ARBA" id="ARBA00023157"/>
    </source>
</evidence>
<dbReference type="PROSITE" id="PS50222">
    <property type="entry name" value="EF_HAND_2"/>
    <property type="match status" value="1"/>
</dbReference>
<evidence type="ECO:0008006" key="11">
    <source>
        <dbReference type="Google" id="ProtNLM"/>
    </source>
</evidence>
<dbReference type="SUPFAM" id="SSF49742">
    <property type="entry name" value="PHM/PNGase F"/>
    <property type="match status" value="2"/>
</dbReference>
<dbReference type="InterPro" id="IPR013766">
    <property type="entry name" value="Thioredoxin_domain"/>
</dbReference>
<dbReference type="InterPro" id="IPR009056">
    <property type="entry name" value="Cyt_c-like_dom"/>
</dbReference>
<dbReference type="InterPro" id="IPR036249">
    <property type="entry name" value="Thioredoxin-like_sf"/>
</dbReference>
<keyword evidence="3 5" id="KW-0408">Iron</keyword>
<dbReference type="PANTHER" id="PTHR43640">
    <property type="entry name" value="OS07G0260300 PROTEIN"/>
    <property type="match status" value="1"/>
</dbReference>
<dbReference type="InterPro" id="IPR036909">
    <property type="entry name" value="Cyt_c-like_dom_sf"/>
</dbReference>
<dbReference type="GO" id="GO:0005509">
    <property type="term" value="F:calcium ion binding"/>
    <property type="evidence" value="ECO:0007669"/>
    <property type="project" value="InterPro"/>
</dbReference>
<accession>A0YA95</accession>
<dbReference type="PROSITE" id="PS51352">
    <property type="entry name" value="THIOREDOXIN_2"/>
    <property type="match status" value="1"/>
</dbReference>
<evidence type="ECO:0000256" key="3">
    <source>
        <dbReference type="ARBA" id="ARBA00023004"/>
    </source>
</evidence>
<evidence type="ECO:0000256" key="2">
    <source>
        <dbReference type="ARBA" id="ARBA00022723"/>
    </source>
</evidence>
<dbReference type="Proteomes" id="UP000004931">
    <property type="component" value="Unassembled WGS sequence"/>
</dbReference>
<name>A0YA95_9GAMM</name>
<dbReference type="SUPFAM" id="SSF52833">
    <property type="entry name" value="Thioredoxin-like"/>
    <property type="match status" value="1"/>
</dbReference>
<dbReference type="InterPro" id="IPR002048">
    <property type="entry name" value="EF_hand_dom"/>
</dbReference>
<dbReference type="SUPFAM" id="SSF46626">
    <property type="entry name" value="Cytochrome c"/>
    <property type="match status" value="1"/>
</dbReference>